<dbReference type="InterPro" id="IPR050964">
    <property type="entry name" value="Striated_Muscle_Regulatory"/>
</dbReference>
<dbReference type="PROSITE" id="PS50853">
    <property type="entry name" value="FN3"/>
    <property type="match status" value="2"/>
</dbReference>
<evidence type="ECO:0000259" key="6">
    <source>
        <dbReference type="PROSITE" id="PS50853"/>
    </source>
</evidence>
<organism evidence="7 8">
    <name type="scientific">Prorocentrum cordatum</name>
    <dbReference type="NCBI Taxonomy" id="2364126"/>
    <lineage>
        <taxon>Eukaryota</taxon>
        <taxon>Sar</taxon>
        <taxon>Alveolata</taxon>
        <taxon>Dinophyceae</taxon>
        <taxon>Prorocentrales</taxon>
        <taxon>Prorocentraceae</taxon>
        <taxon>Prorocentrum</taxon>
    </lineage>
</organism>
<dbReference type="InterPro" id="IPR003961">
    <property type="entry name" value="FN3_dom"/>
</dbReference>
<feature type="domain" description="Fibronectin type-III" evidence="6">
    <location>
        <begin position="909"/>
        <end position="1007"/>
    </location>
</feature>
<dbReference type="PANTHER" id="PTHR13817:SF73">
    <property type="entry name" value="FIBRONECTIN TYPE-III DOMAIN-CONTAINING PROTEIN"/>
    <property type="match status" value="1"/>
</dbReference>
<name>A0ABN9W8F5_9DINO</name>
<evidence type="ECO:0000313" key="8">
    <source>
        <dbReference type="Proteomes" id="UP001189429"/>
    </source>
</evidence>
<dbReference type="InterPro" id="IPR036116">
    <property type="entry name" value="FN3_sf"/>
</dbReference>
<keyword evidence="4" id="KW-0812">Transmembrane</keyword>
<dbReference type="EMBL" id="CAUYUJ010018298">
    <property type="protein sequence ID" value="CAK0882477.1"/>
    <property type="molecule type" value="Genomic_DNA"/>
</dbReference>
<comment type="caution">
    <text evidence="7">The sequence shown here is derived from an EMBL/GenBank/DDBJ whole genome shotgun (WGS) entry which is preliminary data.</text>
</comment>
<feature type="compositionally biased region" description="Low complexity" evidence="3">
    <location>
        <begin position="874"/>
        <end position="890"/>
    </location>
</feature>
<dbReference type="Pfam" id="PF00041">
    <property type="entry name" value="fn3"/>
    <property type="match status" value="1"/>
</dbReference>
<keyword evidence="1" id="KW-0677">Repeat</keyword>
<dbReference type="PANTHER" id="PTHR13817">
    <property type="entry name" value="TITIN"/>
    <property type="match status" value="1"/>
</dbReference>
<dbReference type="PROSITE" id="PS50026">
    <property type="entry name" value="EGF_3"/>
    <property type="match status" value="1"/>
</dbReference>
<gene>
    <name evidence="7" type="ORF">PCOR1329_LOCUS64984</name>
</gene>
<keyword evidence="2" id="KW-1015">Disulfide bond</keyword>
<dbReference type="PROSITE" id="PS00022">
    <property type="entry name" value="EGF_1"/>
    <property type="match status" value="1"/>
</dbReference>
<evidence type="ECO:0000313" key="7">
    <source>
        <dbReference type="EMBL" id="CAK0882477.1"/>
    </source>
</evidence>
<accession>A0ABN9W8F5</accession>
<dbReference type="Proteomes" id="UP001189429">
    <property type="component" value="Unassembled WGS sequence"/>
</dbReference>
<feature type="domain" description="EGF-like" evidence="5">
    <location>
        <begin position="223"/>
        <end position="257"/>
    </location>
</feature>
<dbReference type="SUPFAM" id="SSF49265">
    <property type="entry name" value="Fibronectin type III"/>
    <property type="match status" value="2"/>
</dbReference>
<evidence type="ECO:0000259" key="5">
    <source>
        <dbReference type="PROSITE" id="PS50026"/>
    </source>
</evidence>
<feature type="compositionally biased region" description="Basic residues" evidence="3">
    <location>
        <begin position="99"/>
        <end position="109"/>
    </location>
</feature>
<protein>
    <submittedName>
        <fullName evidence="7">Uncharacterized protein</fullName>
    </submittedName>
</protein>
<feature type="region of interest" description="Disordered" evidence="3">
    <location>
        <begin position="79"/>
        <end position="109"/>
    </location>
</feature>
<feature type="compositionally biased region" description="Pro residues" evidence="3">
    <location>
        <begin position="850"/>
        <end position="873"/>
    </location>
</feature>
<dbReference type="CDD" id="cd00054">
    <property type="entry name" value="EGF_CA"/>
    <property type="match status" value="1"/>
</dbReference>
<reference evidence="7" key="1">
    <citation type="submission" date="2023-10" db="EMBL/GenBank/DDBJ databases">
        <authorList>
            <person name="Chen Y."/>
            <person name="Shah S."/>
            <person name="Dougan E. K."/>
            <person name="Thang M."/>
            <person name="Chan C."/>
        </authorList>
    </citation>
    <scope>NUCLEOTIDE SEQUENCE [LARGE SCALE GENOMIC DNA]</scope>
</reference>
<evidence type="ECO:0000256" key="2">
    <source>
        <dbReference type="PROSITE-ProRule" id="PRU00076"/>
    </source>
</evidence>
<keyword evidence="4" id="KW-1133">Transmembrane helix</keyword>
<evidence type="ECO:0000256" key="1">
    <source>
        <dbReference type="ARBA" id="ARBA00022737"/>
    </source>
</evidence>
<feature type="compositionally biased region" description="Low complexity" evidence="3">
    <location>
        <begin position="19"/>
        <end position="55"/>
    </location>
</feature>
<feature type="compositionally biased region" description="Basic residues" evidence="3">
    <location>
        <begin position="1"/>
        <end position="11"/>
    </location>
</feature>
<comment type="caution">
    <text evidence="2">Lacks conserved residue(s) required for the propagation of feature annotation.</text>
</comment>
<keyword evidence="8" id="KW-1185">Reference proteome</keyword>
<dbReference type="InterPro" id="IPR000742">
    <property type="entry name" value="EGF"/>
</dbReference>
<sequence>MRLQMWRRTRPARPPATVRPPARRTPSTPSRRGSPGRQPPAGAARRPAAAATLPARRPRRRRGAAMRCVLTARCHRAPGERPLPAAKDSWRMGTAQSKLSKHSKVSKRSRVTAVTRRTSFGERAKVNLSSRVFRDCLGLLLWHLRWPLVGCFLPLCLILGGLAVWRMSTAGAGLPVFSNETNAGRQEWILDGLFGTYDTAVLGEAMASFPSTATIKETCPGVSDDGCTTCSGHGRCSWDGGQYACSCDAGWFGMSCALGAEAYQVSFVTPDLSHVVVLSGPAMTAAMAAVSDLVVSNDGATPASWQLQLGDWVGGSDWVALSDLSGDFSLQAGGPRSIATLTAAFDLTGKPAGWRGAATARLVGTNSPEPASIELRAAVAQSLSLSNISLTGGGETWALADFDPDVAVYDVLLGYERASVRVVPFFFEAASAEVRAGGRRLSASGGEGGEALRSGESSAPVELEVQAPVAVTVTAVLLGASNTYTLNLIRQAATAPEPPRLLRAVAAGQRLAVTWAPPAYDGGKEVTAYEVVAVASGGAAALTASVACQPAGCYALSGYDESSRACCEHELEGLADGESYTVSVMAVNDVGTSGGSSPEMCADPSCFPWLPVMAGGGAPAIGSQPTATVVADGKVEVSVAPESVDNGGAVPLWFVCTPSPGAALGSASSEPGAISISELPVTQAFSFSCTVTNAGGEVSAASPSTPEIMPTLITGTTTTITTLTSITTVSTLTQIAVSGSLDLELSDDIDPDDEEAFNAAMAQAIANMLGVPVSTVQITSAGRRLSQQDLGARTVQFTVSGTTRDDLNEQISGLSASDMDSQVNAALSQEGVGSTAQVESFGVDAAPTAAPAPAPTADPTPLAPTAAPTPAPTHEPTTKTSTSVTESTTTFWSETTVTVSTQTYSGDQPPSAPSVVAAVSGPGEINVSVTASPGNKWPISRFICNVSLQGTAVQTEEVANDDGRADIVFSSLDEGSSYQFSCIATNDVGASVPSEKISVTAIGVPAPPVVTSVAVTGVGELTLHLSLSSTSAAPVESARCRATMDEELQGAAPEGGRAVTVAGLTPGAAYRFECSAANGAGSSAFGAASTSATAVGAPLAPAVVCLTPGAGLVQ</sequence>
<evidence type="ECO:0000256" key="4">
    <source>
        <dbReference type="SAM" id="Phobius"/>
    </source>
</evidence>
<feature type="domain" description="Fibronectin type-III" evidence="6">
    <location>
        <begin position="495"/>
        <end position="606"/>
    </location>
</feature>
<keyword evidence="4" id="KW-0472">Membrane</keyword>
<dbReference type="InterPro" id="IPR013783">
    <property type="entry name" value="Ig-like_fold"/>
</dbReference>
<keyword evidence="2" id="KW-0245">EGF-like domain</keyword>
<proteinExistence type="predicted"/>
<feature type="region of interest" description="Disordered" evidence="3">
    <location>
        <begin position="1"/>
        <end position="63"/>
    </location>
</feature>
<feature type="transmembrane region" description="Helical" evidence="4">
    <location>
        <begin position="144"/>
        <end position="165"/>
    </location>
</feature>
<dbReference type="CDD" id="cd00063">
    <property type="entry name" value="FN3"/>
    <property type="match status" value="2"/>
</dbReference>
<feature type="non-terminal residue" evidence="7">
    <location>
        <position position="1114"/>
    </location>
</feature>
<dbReference type="SMART" id="SM00060">
    <property type="entry name" value="FN3"/>
    <property type="match status" value="3"/>
</dbReference>
<dbReference type="Gene3D" id="2.60.40.10">
    <property type="entry name" value="Immunoglobulins"/>
    <property type="match status" value="3"/>
</dbReference>
<feature type="disulfide bond" evidence="2">
    <location>
        <begin position="247"/>
        <end position="256"/>
    </location>
</feature>
<dbReference type="PROSITE" id="PS01186">
    <property type="entry name" value="EGF_2"/>
    <property type="match status" value="1"/>
</dbReference>
<feature type="region of interest" description="Disordered" evidence="3">
    <location>
        <begin position="846"/>
        <end position="890"/>
    </location>
</feature>
<evidence type="ECO:0000256" key="3">
    <source>
        <dbReference type="SAM" id="MobiDB-lite"/>
    </source>
</evidence>